<feature type="region of interest" description="Disordered" evidence="1">
    <location>
        <begin position="33"/>
        <end position="52"/>
    </location>
</feature>
<accession>A0A2S6C400</accession>
<comment type="caution">
    <text evidence="2">The sequence shown here is derived from an EMBL/GenBank/DDBJ whole genome shotgun (WGS) entry which is preliminary data.</text>
</comment>
<organism evidence="2 3">
    <name type="scientific">Cercospora berteroae</name>
    <dbReference type="NCBI Taxonomy" id="357750"/>
    <lineage>
        <taxon>Eukaryota</taxon>
        <taxon>Fungi</taxon>
        <taxon>Dikarya</taxon>
        <taxon>Ascomycota</taxon>
        <taxon>Pezizomycotina</taxon>
        <taxon>Dothideomycetes</taxon>
        <taxon>Dothideomycetidae</taxon>
        <taxon>Mycosphaerellales</taxon>
        <taxon>Mycosphaerellaceae</taxon>
        <taxon>Cercospora</taxon>
    </lineage>
</organism>
<dbReference type="OrthoDB" id="2013972at2759"/>
<evidence type="ECO:0000256" key="1">
    <source>
        <dbReference type="SAM" id="MobiDB-lite"/>
    </source>
</evidence>
<dbReference type="Gene3D" id="3.40.50.150">
    <property type="entry name" value="Vaccinia Virus protein VP39"/>
    <property type="match status" value="1"/>
</dbReference>
<feature type="compositionally biased region" description="Acidic residues" evidence="1">
    <location>
        <begin position="39"/>
        <end position="52"/>
    </location>
</feature>
<dbReference type="InterPro" id="IPR029063">
    <property type="entry name" value="SAM-dependent_MTases_sf"/>
</dbReference>
<dbReference type="GO" id="GO:0008168">
    <property type="term" value="F:methyltransferase activity"/>
    <property type="evidence" value="ECO:0007669"/>
    <property type="project" value="TreeGrafter"/>
</dbReference>
<name>A0A2S6C400_9PEZI</name>
<proteinExistence type="predicted"/>
<dbReference type="PANTHER" id="PTHR43591">
    <property type="entry name" value="METHYLTRANSFERASE"/>
    <property type="match status" value="1"/>
</dbReference>
<dbReference type="Pfam" id="PF13489">
    <property type="entry name" value="Methyltransf_23"/>
    <property type="match status" value="1"/>
</dbReference>
<dbReference type="Proteomes" id="UP000237631">
    <property type="component" value="Unassembled WGS sequence"/>
</dbReference>
<evidence type="ECO:0008006" key="4">
    <source>
        <dbReference type="Google" id="ProtNLM"/>
    </source>
</evidence>
<dbReference type="EMBL" id="PNEN01000563">
    <property type="protein sequence ID" value="PPJ54447.1"/>
    <property type="molecule type" value="Genomic_DNA"/>
</dbReference>
<evidence type="ECO:0000313" key="2">
    <source>
        <dbReference type="EMBL" id="PPJ54447.1"/>
    </source>
</evidence>
<sequence length="354" mass="40276">MNNPQHAGLDVPEEEDDEFVDADLVIAPPNFIVAAGTDDSSDGDSALGEDEGSLTQSLRASLLESVIENGRGYHRYTGLSGSQYMLPEDEREQDRSDLQHETFLYTFRNKLYQSPIGKDIRRALDLGTGTGIWAIDFADEHPDCQVLGTDLSPIQPVFVPPNCRFEIDDMDEDWSFVEKFDFIHGRALLGCSKNFPAVIRQAYENLNPGGWLEMTDVQMPFLADDGTMDGTALQEWNDRQLEACSHVNLDTTAPSKYKQWMIDQGFEHVTELQFKWPVGTWPKDKWYKKLGSMTKVNFLAGLEGFTLRLWINILGWSREETLVFLSTVRRDIANPKIHSYWPMYCVYGRKPLDA</sequence>
<dbReference type="AlphaFoldDB" id="A0A2S6C400"/>
<reference evidence="3" key="1">
    <citation type="journal article" date="2017" name="bioRxiv">
        <title>Conservation of a gene cluster reveals novel cercosporin biosynthetic mechanisms and extends production to the genus Colletotrichum.</title>
        <authorList>
            <person name="de Jonge R."/>
            <person name="Ebert M.K."/>
            <person name="Huitt-Roehl C.R."/>
            <person name="Pal P."/>
            <person name="Suttle J.C."/>
            <person name="Spanner R.E."/>
            <person name="Neubauer J.D."/>
            <person name="Jurick W.M.II."/>
            <person name="Stott K.A."/>
            <person name="Secor G.A."/>
            <person name="Thomma B.P.H.J."/>
            <person name="Van de Peer Y."/>
            <person name="Townsend C.A."/>
            <person name="Bolton M.D."/>
        </authorList>
    </citation>
    <scope>NUCLEOTIDE SEQUENCE [LARGE SCALE GENOMIC DNA]</scope>
    <source>
        <strain evidence="3">CBS538.71</strain>
    </source>
</reference>
<dbReference type="PANTHER" id="PTHR43591:SF102">
    <property type="entry name" value="S-ADENOSYL-L-METHIONINE-DEPENDENT METHYLTRANSFERASE"/>
    <property type="match status" value="1"/>
</dbReference>
<dbReference type="CDD" id="cd02440">
    <property type="entry name" value="AdoMet_MTases"/>
    <property type="match status" value="1"/>
</dbReference>
<dbReference type="STRING" id="357750.A0A2S6C400"/>
<keyword evidence="3" id="KW-1185">Reference proteome</keyword>
<evidence type="ECO:0000313" key="3">
    <source>
        <dbReference type="Proteomes" id="UP000237631"/>
    </source>
</evidence>
<gene>
    <name evidence="2" type="ORF">CBER1_06951</name>
</gene>
<dbReference type="SUPFAM" id="SSF53335">
    <property type="entry name" value="S-adenosyl-L-methionine-dependent methyltransferases"/>
    <property type="match status" value="1"/>
</dbReference>
<protein>
    <recommendedName>
        <fullName evidence="4">Methyltransferase domain-containing protein</fullName>
    </recommendedName>
</protein>